<proteinExistence type="inferred from homology"/>
<evidence type="ECO:0000256" key="7">
    <source>
        <dbReference type="SAM" id="Phobius"/>
    </source>
</evidence>
<dbReference type="STRING" id="229919.GCA_001050195_01782"/>
<dbReference type="Gene3D" id="3.40.50.720">
    <property type="entry name" value="NAD(P)-binding Rossmann-like Domain"/>
    <property type="match status" value="1"/>
</dbReference>
<gene>
    <name evidence="9" type="ORF">DEQ80_06745</name>
</gene>
<keyword evidence="5 7" id="KW-1133">Transmembrane helix</keyword>
<feature type="transmembrane region" description="Helical" evidence="7">
    <location>
        <begin position="286"/>
        <end position="309"/>
    </location>
</feature>
<feature type="domain" description="Bacterial sugar transferase" evidence="8">
    <location>
        <begin position="281"/>
        <end position="464"/>
    </location>
</feature>
<dbReference type="InterPro" id="IPR017475">
    <property type="entry name" value="EPS_sugar_tfrase"/>
</dbReference>
<dbReference type="AlphaFoldDB" id="A0A3D1JG36"/>
<feature type="transmembrane region" description="Helical" evidence="7">
    <location>
        <begin position="88"/>
        <end position="106"/>
    </location>
</feature>
<comment type="similarity">
    <text evidence="2">Belongs to the bacterial sugar transferase family.</text>
</comment>
<protein>
    <submittedName>
        <fullName evidence="9">Sugar transferase</fullName>
    </submittedName>
</protein>
<dbReference type="Pfam" id="PF13727">
    <property type="entry name" value="CoA_binding_3"/>
    <property type="match status" value="1"/>
</dbReference>
<feature type="transmembrane region" description="Helical" evidence="7">
    <location>
        <begin position="17"/>
        <end position="38"/>
    </location>
</feature>
<reference evidence="9 10" key="1">
    <citation type="journal article" date="2018" name="Nat. Biotechnol.">
        <title>A standardized bacterial taxonomy based on genome phylogeny substantially revises the tree of life.</title>
        <authorList>
            <person name="Parks D.H."/>
            <person name="Chuvochina M."/>
            <person name="Waite D.W."/>
            <person name="Rinke C."/>
            <person name="Skarshewski A."/>
            <person name="Chaumeil P.A."/>
            <person name="Hugenholtz P."/>
        </authorList>
    </citation>
    <scope>NUCLEOTIDE SEQUENCE [LARGE SCALE GENOMIC DNA]</scope>
    <source>
        <strain evidence="9">UBA8781</strain>
    </source>
</reference>
<evidence type="ECO:0000313" key="10">
    <source>
        <dbReference type="Proteomes" id="UP000264141"/>
    </source>
</evidence>
<evidence type="ECO:0000256" key="1">
    <source>
        <dbReference type="ARBA" id="ARBA00004141"/>
    </source>
</evidence>
<dbReference type="SUPFAM" id="SSF51735">
    <property type="entry name" value="NAD(P)-binding Rossmann-fold domains"/>
    <property type="match status" value="1"/>
</dbReference>
<dbReference type="EMBL" id="DPBP01000028">
    <property type="protein sequence ID" value="HCE17540.1"/>
    <property type="molecule type" value="Genomic_DNA"/>
</dbReference>
<dbReference type="Proteomes" id="UP000264141">
    <property type="component" value="Unassembled WGS sequence"/>
</dbReference>
<feature type="transmembrane region" description="Helical" evidence="7">
    <location>
        <begin position="112"/>
        <end position="131"/>
    </location>
</feature>
<dbReference type="InterPro" id="IPR003362">
    <property type="entry name" value="Bact_transf"/>
</dbReference>
<dbReference type="GO" id="GO:0016020">
    <property type="term" value="C:membrane"/>
    <property type="evidence" value="ECO:0007669"/>
    <property type="project" value="UniProtKB-SubCell"/>
</dbReference>
<organism evidence="9 10">
    <name type="scientific">Anaerolinea thermolimosa</name>
    <dbReference type="NCBI Taxonomy" id="229919"/>
    <lineage>
        <taxon>Bacteria</taxon>
        <taxon>Bacillati</taxon>
        <taxon>Chloroflexota</taxon>
        <taxon>Anaerolineae</taxon>
        <taxon>Anaerolineales</taxon>
        <taxon>Anaerolineaceae</taxon>
        <taxon>Anaerolinea</taxon>
    </lineage>
</organism>
<dbReference type="RefSeq" id="WP_062192410.1">
    <property type="nucleotide sequence ID" value="NZ_DF967965.1"/>
</dbReference>
<name>A0A3D1JG36_9CHLR</name>
<dbReference type="Pfam" id="PF02397">
    <property type="entry name" value="Bac_transf"/>
    <property type="match status" value="1"/>
</dbReference>
<dbReference type="GO" id="GO:0016780">
    <property type="term" value="F:phosphotransferase activity, for other substituted phosphate groups"/>
    <property type="evidence" value="ECO:0007669"/>
    <property type="project" value="TreeGrafter"/>
</dbReference>
<evidence type="ECO:0000256" key="3">
    <source>
        <dbReference type="ARBA" id="ARBA00022679"/>
    </source>
</evidence>
<evidence type="ECO:0000256" key="2">
    <source>
        <dbReference type="ARBA" id="ARBA00006464"/>
    </source>
</evidence>
<dbReference type="PANTHER" id="PTHR30576">
    <property type="entry name" value="COLANIC BIOSYNTHESIS UDP-GLUCOSE LIPID CARRIER TRANSFERASE"/>
    <property type="match status" value="1"/>
</dbReference>
<evidence type="ECO:0000313" key="9">
    <source>
        <dbReference type="EMBL" id="HCE17540.1"/>
    </source>
</evidence>
<evidence type="ECO:0000256" key="5">
    <source>
        <dbReference type="ARBA" id="ARBA00022989"/>
    </source>
</evidence>
<dbReference type="InterPro" id="IPR036291">
    <property type="entry name" value="NAD(P)-bd_dom_sf"/>
</dbReference>
<evidence type="ECO:0000256" key="4">
    <source>
        <dbReference type="ARBA" id="ARBA00022692"/>
    </source>
</evidence>
<keyword evidence="4 7" id="KW-0812">Transmembrane</keyword>
<feature type="transmembrane region" description="Helical" evidence="7">
    <location>
        <begin position="58"/>
        <end position="76"/>
    </location>
</feature>
<evidence type="ECO:0000259" key="8">
    <source>
        <dbReference type="Pfam" id="PF02397"/>
    </source>
</evidence>
<dbReference type="PANTHER" id="PTHR30576:SF0">
    <property type="entry name" value="UNDECAPRENYL-PHOSPHATE N-ACETYLGALACTOSAMINYL 1-PHOSPHATE TRANSFERASE-RELATED"/>
    <property type="match status" value="1"/>
</dbReference>
<keyword evidence="3 9" id="KW-0808">Transferase</keyword>
<sequence>MEQRTSRWRMRPEERRLILLAGDFLAAWLGLALAMVAWGQRDWLDFSRQLLLERIPSWFYFLPFAWLLLNVEMYDMKRAGRRDETLKGILLSAGVGLAVYLLVFFLAPPESLPRVGVGVFVVASALLTLLWRNIYITVFTSPEFLRRVLIVGAGRAGSTLAKVVNELTPHPFEVIGFVDDDEEKKGSTVENYPVLGGWDVLLKTIEEKHITDVVLAISQDVRPELFQALLQVEEMGVEIVTMPTMYERLLGRVPIFLLQSDWILRSFVDQAHASGLYELVKRLMDIVGGLIGTLITLVVFPFIALAIVVDNGRPVLFTQNRLGLSGKQYTIIKFRTMRNNSENDGKARVTLENDERITRVGRFLRKSHLDELPQFINVLRGEMSLIGPRAERNELVEELQTKVPFYRARLLVKPGITGWAQVNFGYAATVEDTGIKLEYDLYYIKHRNLALDLLILLRTVGTVLGLKGQ</sequence>
<accession>A0A3D1JG36</accession>
<keyword evidence="6 7" id="KW-0472">Membrane</keyword>
<dbReference type="NCBIfam" id="TIGR03025">
    <property type="entry name" value="EPS_sugtrans"/>
    <property type="match status" value="1"/>
</dbReference>
<comment type="caution">
    <text evidence="9">The sequence shown here is derived from an EMBL/GenBank/DDBJ whole genome shotgun (WGS) entry which is preliminary data.</text>
</comment>
<comment type="subcellular location">
    <subcellularLocation>
        <location evidence="1">Membrane</location>
        <topology evidence="1">Multi-pass membrane protein</topology>
    </subcellularLocation>
</comment>
<dbReference type="OrthoDB" id="9795351at2"/>
<evidence type="ECO:0000256" key="6">
    <source>
        <dbReference type="ARBA" id="ARBA00023136"/>
    </source>
</evidence>